<dbReference type="AlphaFoldDB" id="A0A840DNV8"/>
<evidence type="ECO:0000256" key="2">
    <source>
        <dbReference type="SAM" id="Phobius"/>
    </source>
</evidence>
<comment type="caution">
    <text evidence="3">The sequence shown here is derived from an EMBL/GenBank/DDBJ whole genome shotgun (WGS) entry which is preliminary data.</text>
</comment>
<feature type="transmembrane region" description="Helical" evidence="2">
    <location>
        <begin position="142"/>
        <end position="166"/>
    </location>
</feature>
<dbReference type="Proteomes" id="UP000571183">
    <property type="component" value="Unassembled WGS sequence"/>
</dbReference>
<evidence type="ECO:0000313" key="3">
    <source>
        <dbReference type="EMBL" id="MBB4071767.1"/>
    </source>
</evidence>
<feature type="transmembrane region" description="Helical" evidence="2">
    <location>
        <begin position="42"/>
        <end position="64"/>
    </location>
</feature>
<feature type="transmembrane region" description="Helical" evidence="2">
    <location>
        <begin position="178"/>
        <end position="201"/>
    </location>
</feature>
<sequence length="372" mass="39111">MTDTQNTEQGLVVPAGPEASSTALQQPATTTTKGVITPLVKISIIALIVAGIASVVLVLLNPVANVGSRATATFALFAFFVATTLLSAKMQRMPAWFTPLSFAVSSFVLVAGLVHTWAVGLVYTKSEYDYYGYAYRDYSFEIHGYIFLLFAGMGIAFWVATLILWFGGLTTEFAGGVWAFRSAIASAALLLVAAAMTVLVPHFEAFGFYPHDLYWRSIVAVLVLSAMFLAITAILVIVIRTSRDNAKVLAERRAAQRINRVAAGTPVPAAVVETAVDQTAAVPTTAAHAAQPSVAAPASQTVAPTAVAPANQSAPVSPAAPIVQPPEQVVAAGQGLLPWPTFADGRPLPALPNGQPDFSVPGAPYPPHLLRD</sequence>
<keyword evidence="4" id="KW-1185">Reference proteome</keyword>
<feature type="region of interest" description="Disordered" evidence="1">
    <location>
        <begin position="347"/>
        <end position="372"/>
    </location>
</feature>
<dbReference type="RefSeq" id="WP_183304759.1">
    <property type="nucleotide sequence ID" value="NZ_JACIFD010000009.1"/>
</dbReference>
<reference evidence="3" key="1">
    <citation type="submission" date="2020-08" db="EMBL/GenBank/DDBJ databases">
        <title>Sequencing the genomes of 1000 actinobacteria strains.</title>
        <authorList>
            <person name="Klenk H.-P."/>
        </authorList>
    </citation>
    <scope>NUCLEOTIDE SEQUENCE [LARGE SCALE GENOMIC DNA]</scope>
    <source>
        <strain evidence="3">DSM 27064</strain>
    </source>
</reference>
<dbReference type="EMBL" id="JACIFD010000009">
    <property type="protein sequence ID" value="MBB4071767.1"/>
    <property type="molecule type" value="Genomic_DNA"/>
</dbReference>
<feature type="compositionally biased region" description="Pro residues" evidence="1">
    <location>
        <begin position="363"/>
        <end position="372"/>
    </location>
</feature>
<feature type="transmembrane region" description="Helical" evidence="2">
    <location>
        <begin position="100"/>
        <end position="122"/>
    </location>
</feature>
<feature type="transmembrane region" description="Helical" evidence="2">
    <location>
        <begin position="70"/>
        <end position="88"/>
    </location>
</feature>
<proteinExistence type="predicted"/>
<name>A0A840DNV8_9MICO</name>
<feature type="transmembrane region" description="Helical" evidence="2">
    <location>
        <begin position="213"/>
        <end position="239"/>
    </location>
</feature>
<keyword evidence="2" id="KW-0472">Membrane</keyword>
<keyword evidence="2" id="KW-1133">Transmembrane helix</keyword>
<accession>A0A840DNV8</accession>
<gene>
    <name evidence="3" type="ORF">F5897_001081</name>
</gene>
<evidence type="ECO:0000256" key="1">
    <source>
        <dbReference type="SAM" id="MobiDB-lite"/>
    </source>
</evidence>
<protein>
    <submittedName>
        <fullName evidence="3">Uncharacterized protein</fullName>
    </submittedName>
</protein>
<organism evidence="3 4">
    <name type="scientific">Canibacter oris</name>
    <dbReference type="NCBI Taxonomy" id="1365628"/>
    <lineage>
        <taxon>Bacteria</taxon>
        <taxon>Bacillati</taxon>
        <taxon>Actinomycetota</taxon>
        <taxon>Actinomycetes</taxon>
        <taxon>Micrococcales</taxon>
        <taxon>Microbacteriaceae</taxon>
        <taxon>Canibacter</taxon>
    </lineage>
</organism>
<evidence type="ECO:0000313" key="4">
    <source>
        <dbReference type="Proteomes" id="UP000571183"/>
    </source>
</evidence>
<keyword evidence="2" id="KW-0812">Transmembrane</keyword>